<dbReference type="Proteomes" id="UP000245086">
    <property type="component" value="Unassembled WGS sequence"/>
</dbReference>
<proteinExistence type="predicted"/>
<evidence type="ECO:0000313" key="3">
    <source>
        <dbReference type="Proteomes" id="UP000245086"/>
    </source>
</evidence>
<evidence type="ECO:0008006" key="4">
    <source>
        <dbReference type="Google" id="ProtNLM"/>
    </source>
</evidence>
<name>A0A2P2E9X3_9PROT</name>
<gene>
    <name evidence="2" type="ORF">PbB2_01513</name>
</gene>
<evidence type="ECO:0000313" key="2">
    <source>
        <dbReference type="EMBL" id="GBF57843.1"/>
    </source>
</evidence>
<sequence length="200" mass="21106">MKPLAGGVRITTMIQRRTLLLSAPFAFLAACSRAEAVPTANTDAGIASSAALTDLLPREGEAVWFGFKGSVRTSDFARDLKPASLTRALVRVAAAGAVRATTHVFDLLQIEGQAVRVGPSVTTHLRFVEEGAGGLWMEREVTHPGLPKGVESARLAASGARVMLLSGAQIFLLEGGRRQVPELSTALAAQFTDWLAGLKT</sequence>
<feature type="signal peptide" evidence="1">
    <location>
        <begin position="1"/>
        <end position="36"/>
    </location>
</feature>
<dbReference type="EMBL" id="BFBR01000004">
    <property type="protein sequence ID" value="GBF57843.1"/>
    <property type="molecule type" value="Genomic_DNA"/>
</dbReference>
<keyword evidence="3" id="KW-1185">Reference proteome</keyword>
<dbReference type="PROSITE" id="PS51257">
    <property type="entry name" value="PROKAR_LIPOPROTEIN"/>
    <property type="match status" value="1"/>
</dbReference>
<accession>A0A2P2E9X3</accession>
<organism evidence="2 3">
    <name type="scientific">Candidatus Phycosocius bacilliformis</name>
    <dbReference type="NCBI Taxonomy" id="1445552"/>
    <lineage>
        <taxon>Bacteria</taxon>
        <taxon>Pseudomonadati</taxon>
        <taxon>Pseudomonadota</taxon>
        <taxon>Alphaproteobacteria</taxon>
        <taxon>Caulobacterales</taxon>
        <taxon>Caulobacterales incertae sedis</taxon>
        <taxon>Candidatus Phycosocius</taxon>
    </lineage>
</organism>
<dbReference type="AlphaFoldDB" id="A0A2P2E9X3"/>
<feature type="chain" id="PRO_5015109482" description="DUF4136 domain-containing protein" evidence="1">
    <location>
        <begin position="37"/>
        <end position="200"/>
    </location>
</feature>
<comment type="caution">
    <text evidence="2">The sequence shown here is derived from an EMBL/GenBank/DDBJ whole genome shotgun (WGS) entry which is preliminary data.</text>
</comment>
<keyword evidence="1" id="KW-0732">Signal</keyword>
<protein>
    <recommendedName>
        <fullName evidence="4">DUF4136 domain-containing protein</fullName>
    </recommendedName>
</protein>
<evidence type="ECO:0000256" key="1">
    <source>
        <dbReference type="SAM" id="SignalP"/>
    </source>
</evidence>
<reference evidence="2 3" key="1">
    <citation type="journal article" date="2018" name="Genome Announc.">
        <title>Draft Genome Sequence of "Candidatus Phycosocius bacilliformis," an Alphaproteobacterial Ectosymbiont of the Hydrocarbon-Producing Green Alga Botryococcus braunii.</title>
        <authorList>
            <person name="Tanabe Y."/>
            <person name="Yamaguchi H."/>
            <person name="Watanabe M.M."/>
        </authorList>
    </citation>
    <scope>NUCLEOTIDE SEQUENCE [LARGE SCALE GENOMIC DNA]</scope>
    <source>
        <strain evidence="2 3">BOTRYCO-2</strain>
    </source>
</reference>